<feature type="domain" description="F-box" evidence="1">
    <location>
        <begin position="1"/>
        <end position="46"/>
    </location>
</feature>
<name>R0GLL4_9BRAS</name>
<dbReference type="OrthoDB" id="1107553at2759"/>
<dbReference type="InterPro" id="IPR006527">
    <property type="entry name" value="F-box-assoc_dom_typ1"/>
</dbReference>
<dbReference type="PANTHER" id="PTHR31672:SF13">
    <property type="entry name" value="F-BOX PROTEIN CPR30-LIKE"/>
    <property type="match status" value="1"/>
</dbReference>
<dbReference type="InterPro" id="IPR036047">
    <property type="entry name" value="F-box-like_dom_sf"/>
</dbReference>
<evidence type="ECO:0000313" key="3">
    <source>
        <dbReference type="Proteomes" id="UP000029121"/>
    </source>
</evidence>
<dbReference type="KEGG" id="crb:17898098"/>
<dbReference type="EMBL" id="KB870805">
    <property type="protein sequence ID" value="EOA36661.1"/>
    <property type="molecule type" value="Genomic_DNA"/>
</dbReference>
<gene>
    <name evidence="2" type="ORF">CARUB_v10011951mg</name>
</gene>
<dbReference type="Proteomes" id="UP000029121">
    <property type="component" value="Unassembled WGS sequence"/>
</dbReference>
<dbReference type="InterPro" id="IPR050796">
    <property type="entry name" value="SCF_F-box_component"/>
</dbReference>
<dbReference type="InterPro" id="IPR001810">
    <property type="entry name" value="F-box_dom"/>
</dbReference>
<dbReference type="AlphaFoldDB" id="R0GLL4"/>
<dbReference type="Gene3D" id="1.20.1280.50">
    <property type="match status" value="1"/>
</dbReference>
<accession>R0GLL4</accession>
<sequence length="373" mass="43173">MLHENLPGELMEEILHRVPSLSLSRFKTVSKEWNTLFNDKTFINKHLAVVRPGFLLWTNSKVYSVGVNLNDDPKIELRELTLGIPDFPDHKTTSFLPCNDLLFCASWWWQNKAVVWNSSLRQTRFIESEEKHFRFGGIGYNGDEPGEGYHIFGYSNSRRSNHLEKSMFYKKMSIYKFGSNAWNCINDVHEEETFIGGSDSLENNVSLNGNLYWAVSNFTIPEYVIHSFDFSKEMFKIFSVLPWKKKKFDMPVLSVYRGDRLSVLNKFRGTGNIEIWVTKNKVNEDVENVVWMMFMTLSIPIYKGTCPSYFINDIYEKSLVICCSDESGKGCIYIVKGDATKKIQIDFNVIEFSHCFYDPSSIPISSDPETNNN</sequence>
<keyword evidence="3" id="KW-1185">Reference proteome</keyword>
<dbReference type="SUPFAM" id="SSF81383">
    <property type="entry name" value="F-box domain"/>
    <property type="match status" value="1"/>
</dbReference>
<protein>
    <recommendedName>
        <fullName evidence="1">F-box domain-containing protein</fullName>
    </recommendedName>
</protein>
<evidence type="ECO:0000259" key="1">
    <source>
        <dbReference type="PROSITE" id="PS50181"/>
    </source>
</evidence>
<evidence type="ECO:0000313" key="2">
    <source>
        <dbReference type="EMBL" id="EOA36661.1"/>
    </source>
</evidence>
<organism evidence="2 3">
    <name type="scientific">Capsella rubella</name>
    <dbReference type="NCBI Taxonomy" id="81985"/>
    <lineage>
        <taxon>Eukaryota</taxon>
        <taxon>Viridiplantae</taxon>
        <taxon>Streptophyta</taxon>
        <taxon>Embryophyta</taxon>
        <taxon>Tracheophyta</taxon>
        <taxon>Spermatophyta</taxon>
        <taxon>Magnoliopsida</taxon>
        <taxon>eudicotyledons</taxon>
        <taxon>Gunneridae</taxon>
        <taxon>Pentapetalae</taxon>
        <taxon>rosids</taxon>
        <taxon>malvids</taxon>
        <taxon>Brassicales</taxon>
        <taxon>Brassicaceae</taxon>
        <taxon>Camelineae</taxon>
        <taxon>Capsella</taxon>
    </lineage>
</organism>
<dbReference type="InterPro" id="IPR017451">
    <property type="entry name" value="F-box-assoc_interact_dom"/>
</dbReference>
<dbReference type="Pfam" id="PF00646">
    <property type="entry name" value="F-box"/>
    <property type="match status" value="1"/>
</dbReference>
<dbReference type="CDD" id="cd22157">
    <property type="entry name" value="F-box_AtFBW1-like"/>
    <property type="match status" value="1"/>
</dbReference>
<dbReference type="SMART" id="SM00256">
    <property type="entry name" value="FBOX"/>
    <property type="match status" value="1"/>
</dbReference>
<reference evidence="3" key="1">
    <citation type="journal article" date="2013" name="Nat. Genet.">
        <title>The Capsella rubella genome and the genomic consequences of rapid mating system evolution.</title>
        <authorList>
            <person name="Slotte T."/>
            <person name="Hazzouri K.M."/>
            <person name="Agren J.A."/>
            <person name="Koenig D."/>
            <person name="Maumus F."/>
            <person name="Guo Y.L."/>
            <person name="Steige K."/>
            <person name="Platts A.E."/>
            <person name="Escobar J.S."/>
            <person name="Newman L.K."/>
            <person name="Wang W."/>
            <person name="Mandakova T."/>
            <person name="Vello E."/>
            <person name="Smith L.M."/>
            <person name="Henz S.R."/>
            <person name="Steffen J."/>
            <person name="Takuno S."/>
            <person name="Brandvain Y."/>
            <person name="Coop G."/>
            <person name="Andolfatto P."/>
            <person name="Hu T.T."/>
            <person name="Blanchette M."/>
            <person name="Clark R.M."/>
            <person name="Quesneville H."/>
            <person name="Nordborg M."/>
            <person name="Gaut B.S."/>
            <person name="Lysak M.A."/>
            <person name="Jenkins J."/>
            <person name="Grimwood J."/>
            <person name="Chapman J."/>
            <person name="Prochnik S."/>
            <person name="Shu S."/>
            <person name="Rokhsar D."/>
            <person name="Schmutz J."/>
            <person name="Weigel D."/>
            <person name="Wright S.I."/>
        </authorList>
    </citation>
    <scope>NUCLEOTIDE SEQUENCE [LARGE SCALE GENOMIC DNA]</scope>
    <source>
        <strain evidence="3">cv. Monte Gargano</strain>
    </source>
</reference>
<dbReference type="PROSITE" id="PS50181">
    <property type="entry name" value="FBOX"/>
    <property type="match status" value="1"/>
</dbReference>
<dbReference type="Pfam" id="PF07734">
    <property type="entry name" value="FBA_1"/>
    <property type="match status" value="1"/>
</dbReference>
<proteinExistence type="predicted"/>
<dbReference type="NCBIfam" id="TIGR01640">
    <property type="entry name" value="F_box_assoc_1"/>
    <property type="match status" value="1"/>
</dbReference>
<dbReference type="PANTHER" id="PTHR31672">
    <property type="entry name" value="BNACNNG10540D PROTEIN"/>
    <property type="match status" value="1"/>
</dbReference>